<name>A0A1I7FSU8_9BURK</name>
<feature type="domain" description="Beta-lactamase-related" evidence="2">
    <location>
        <begin position="44"/>
        <end position="372"/>
    </location>
</feature>
<evidence type="ECO:0000259" key="2">
    <source>
        <dbReference type="Pfam" id="PF00144"/>
    </source>
</evidence>
<dbReference type="PROSITE" id="PS51318">
    <property type="entry name" value="TAT"/>
    <property type="match status" value="1"/>
</dbReference>
<dbReference type="InterPro" id="IPR012338">
    <property type="entry name" value="Beta-lactam/transpept-like"/>
</dbReference>
<reference evidence="4 5" key="1">
    <citation type="submission" date="2016-10" db="EMBL/GenBank/DDBJ databases">
        <authorList>
            <person name="de Groot N.N."/>
        </authorList>
    </citation>
    <scope>NUCLEOTIDE SEQUENCE [LARGE SCALE GENOMIC DNA]</scope>
    <source>
        <strain evidence="4 5">R-24608</strain>
    </source>
</reference>
<organism evidence="4 5">
    <name type="scientific">Paenacidovorax caeni</name>
    <dbReference type="NCBI Taxonomy" id="343013"/>
    <lineage>
        <taxon>Bacteria</taxon>
        <taxon>Pseudomonadati</taxon>
        <taxon>Pseudomonadota</taxon>
        <taxon>Betaproteobacteria</taxon>
        <taxon>Burkholderiales</taxon>
        <taxon>Comamonadaceae</taxon>
        <taxon>Paenacidovorax</taxon>
    </lineage>
</organism>
<dbReference type="RefSeq" id="WP_054254731.1">
    <property type="nucleotide sequence ID" value="NZ_CYIG01000001.1"/>
</dbReference>
<dbReference type="EMBL" id="FPBX01000003">
    <property type="protein sequence ID" value="SFU39255.1"/>
    <property type="molecule type" value="Genomic_DNA"/>
</dbReference>
<keyword evidence="5" id="KW-1185">Reference proteome</keyword>
<dbReference type="SUPFAM" id="SSF56601">
    <property type="entry name" value="beta-lactamase/transpeptidase-like"/>
    <property type="match status" value="1"/>
</dbReference>
<dbReference type="PANTHER" id="PTHR46825:SF15">
    <property type="entry name" value="BETA-LACTAMASE-RELATED DOMAIN-CONTAINING PROTEIN"/>
    <property type="match status" value="1"/>
</dbReference>
<feature type="domain" description="Peptidase S12 Pab87-related C-terminal" evidence="3">
    <location>
        <begin position="405"/>
        <end position="489"/>
    </location>
</feature>
<dbReference type="Gene3D" id="3.40.710.10">
    <property type="entry name" value="DD-peptidase/beta-lactamase superfamily"/>
    <property type="match status" value="1"/>
</dbReference>
<dbReference type="Pfam" id="PF11954">
    <property type="entry name" value="DUF3471"/>
    <property type="match status" value="1"/>
</dbReference>
<dbReference type="InterPro" id="IPR050491">
    <property type="entry name" value="AmpC-like"/>
</dbReference>
<dbReference type="AlphaFoldDB" id="A0A1I7FSU8"/>
<evidence type="ECO:0000313" key="5">
    <source>
        <dbReference type="Proteomes" id="UP000183656"/>
    </source>
</evidence>
<evidence type="ECO:0000313" key="4">
    <source>
        <dbReference type="EMBL" id="SFU39255.1"/>
    </source>
</evidence>
<dbReference type="InterPro" id="IPR021860">
    <property type="entry name" value="Peptidase_S12_Pab87-rel_C"/>
</dbReference>
<evidence type="ECO:0000259" key="3">
    <source>
        <dbReference type="Pfam" id="PF11954"/>
    </source>
</evidence>
<dbReference type="Gene3D" id="2.40.128.600">
    <property type="match status" value="1"/>
</dbReference>
<dbReference type="InterPro" id="IPR006311">
    <property type="entry name" value="TAT_signal"/>
</dbReference>
<dbReference type="PANTHER" id="PTHR46825">
    <property type="entry name" value="D-ALANYL-D-ALANINE-CARBOXYPEPTIDASE/ENDOPEPTIDASE AMPH"/>
    <property type="match status" value="1"/>
</dbReference>
<keyword evidence="1" id="KW-0732">Signal</keyword>
<dbReference type="InterPro" id="IPR001466">
    <property type="entry name" value="Beta-lactam-related"/>
</dbReference>
<dbReference type="STRING" id="343013.SAMN04489707_100322"/>
<evidence type="ECO:0000256" key="1">
    <source>
        <dbReference type="SAM" id="SignalP"/>
    </source>
</evidence>
<feature type="signal peptide" evidence="1">
    <location>
        <begin position="1"/>
        <end position="28"/>
    </location>
</feature>
<gene>
    <name evidence="4" type="ORF">SAMN04489707_100322</name>
</gene>
<dbReference type="Proteomes" id="UP000183656">
    <property type="component" value="Unassembled WGS sequence"/>
</dbReference>
<protein>
    <submittedName>
        <fullName evidence="4">CubicO group peptidase, beta-lactamase class C family</fullName>
    </submittedName>
</protein>
<sequence>MPASLTRRQALAHALALGGSLALPSAHAAEAPDRVLRAARQLPALARQLQRATGVPGLAWAVVHGGQTIAAQGLGVRRLGHPGSVDADTVFQLASLSKPLGATVVARQVSLGRVDWDSRMHDLLPWFALSDAQATQRLTVGDLYAHRSGLPDHAGDKLQELGYSAFEVMRRLYLLRTAPLGSTYAYTNMGLTAAAQGVAQAAGQDWASLSRTSLYAPLGMARTTSVYEEFTAQHNRAWGHVRTPDGGWAEGLPFNANAQSPAGGASSSVRDMARWLALLLARGRWQGRNLIATTALQPLWEPQAPGGHYGYGFNLGATEAGLEFTGHSGAFMLGAATAFTLVPALNAAIVVLTNGIPLGVPETLCRQFVDLAAEGRVTQDWWLRYSQAIAPLMAPEGRLLGQQPPALPAPAGALTRYTGRYHNAYYGTLEVEQAQDGLQLTLGPVRQRYRLRHWDGPRFSFAPALESAPPGSLSQATFTLAPDGTAPAQRLWLEYYDDEGWGTFERI</sequence>
<dbReference type="OrthoDB" id="9801061at2"/>
<accession>A0A1I7FSU8</accession>
<feature type="chain" id="PRO_5010311673" evidence="1">
    <location>
        <begin position="29"/>
        <end position="507"/>
    </location>
</feature>
<proteinExistence type="predicted"/>
<dbReference type="Pfam" id="PF00144">
    <property type="entry name" value="Beta-lactamase"/>
    <property type="match status" value="1"/>
</dbReference>